<dbReference type="Proteomes" id="UP000672602">
    <property type="component" value="Unassembled WGS sequence"/>
</dbReference>
<dbReference type="EMBL" id="JAGMWN010000001">
    <property type="protein sequence ID" value="MBP5856026.1"/>
    <property type="molecule type" value="Genomic_DNA"/>
</dbReference>
<keyword evidence="2" id="KW-1185">Reference proteome</keyword>
<dbReference type="SUPFAM" id="SSF51197">
    <property type="entry name" value="Clavaminate synthase-like"/>
    <property type="match status" value="1"/>
</dbReference>
<name>A0A8J7SL77_9PROT</name>
<sequence length="282" mass="31167">MPDPVDLAHGMPPERLQARIFAGDILVFRGLAPVRALVSQADRMIRAHFANPEQATRHMDPASFLQAAGALRRAYGRSAEVSCLWREALAACGLVMDRTYWDRRRLRVNPSGARHHGPQVANLPAHRDSWGANLPQQINWWAPVYPVTAGRSLLIHLDAWARPVENDSATWDIEEFRRRRAAGHGAGYPPLPTATRPADWGEATPILPRPGDLIAFSAAHLHASAVNRTGRTRFNIEGRTLDLAEWRAGRGAPTPDGAAPHVALRWFSHCETGTPLETAQEQ</sequence>
<gene>
    <name evidence="1" type="ORF">KAJ83_03335</name>
</gene>
<evidence type="ECO:0000313" key="2">
    <source>
        <dbReference type="Proteomes" id="UP000672602"/>
    </source>
</evidence>
<dbReference type="AlphaFoldDB" id="A0A8J7SL77"/>
<comment type="caution">
    <text evidence="1">The sequence shown here is derived from an EMBL/GenBank/DDBJ whole genome shotgun (WGS) entry which is preliminary data.</text>
</comment>
<organism evidence="1 2">
    <name type="scientific">Marivibrio halodurans</name>
    <dbReference type="NCBI Taxonomy" id="2039722"/>
    <lineage>
        <taxon>Bacteria</taxon>
        <taxon>Pseudomonadati</taxon>
        <taxon>Pseudomonadota</taxon>
        <taxon>Alphaproteobacteria</taxon>
        <taxon>Rhodospirillales</taxon>
        <taxon>Rhodospirillaceae</taxon>
        <taxon>Marivibrio</taxon>
    </lineage>
</organism>
<protein>
    <recommendedName>
        <fullName evidence="3">Phytanoyl-CoA dioxygenase (PhyH)</fullName>
    </recommendedName>
</protein>
<accession>A0A8J7SL77</accession>
<evidence type="ECO:0000313" key="1">
    <source>
        <dbReference type="EMBL" id="MBP5856026.1"/>
    </source>
</evidence>
<proteinExistence type="predicted"/>
<dbReference type="RefSeq" id="WP_210680579.1">
    <property type="nucleotide sequence ID" value="NZ_JAGMWN010000001.1"/>
</dbReference>
<reference evidence="1" key="1">
    <citation type="submission" date="2021-04" db="EMBL/GenBank/DDBJ databases">
        <authorList>
            <person name="Zhang D.-C."/>
        </authorList>
    </citation>
    <scope>NUCLEOTIDE SEQUENCE</scope>
    <source>
        <strain evidence="1">CGMCC 1.15697</strain>
    </source>
</reference>
<evidence type="ECO:0008006" key="3">
    <source>
        <dbReference type="Google" id="ProtNLM"/>
    </source>
</evidence>